<comment type="caution">
    <text evidence="1">The sequence shown here is derived from an EMBL/GenBank/DDBJ whole genome shotgun (WGS) entry which is preliminary data.</text>
</comment>
<dbReference type="EMBL" id="MGEQ01000001">
    <property type="protein sequence ID" value="OGL88271.1"/>
    <property type="molecule type" value="Genomic_DNA"/>
</dbReference>
<dbReference type="PRINTS" id="PR00413">
    <property type="entry name" value="HADHALOGNASE"/>
</dbReference>
<dbReference type="InterPro" id="IPR036412">
    <property type="entry name" value="HAD-like_sf"/>
</dbReference>
<dbReference type="SFLD" id="SFLDS00003">
    <property type="entry name" value="Haloacid_Dehalogenase"/>
    <property type="match status" value="1"/>
</dbReference>
<dbReference type="Proteomes" id="UP000176593">
    <property type="component" value="Unassembled WGS sequence"/>
</dbReference>
<dbReference type="PANTHER" id="PTHR18901:SF38">
    <property type="entry name" value="PSEUDOURIDINE-5'-PHOSPHATASE"/>
    <property type="match status" value="1"/>
</dbReference>
<accession>A0A1F7VCW1</accession>
<dbReference type="AlphaFoldDB" id="A0A1F7VCW1"/>
<sequence>MKHFVNFPANTKAVLFDMDGVIFNTEDLAHDAFVKLGLEFGGTFEETDHKAILGSTQSYWSHYLMEKWSVSMGEGEFRALFWKLLEEQTKNKIAFMPGFFDCIENIHAKSFKIALVTSSPRFEVESLLKRFNIHHFFDEIVAGDEISRGKPDPSPYLLAMKRLSLSPGDCVVIEDSLSGVRSGKAAVCFVIAVPTSHADGLNYEEADVVLKSLEELT</sequence>
<evidence type="ECO:0008006" key="3">
    <source>
        <dbReference type="Google" id="ProtNLM"/>
    </source>
</evidence>
<dbReference type="SUPFAM" id="SSF56784">
    <property type="entry name" value="HAD-like"/>
    <property type="match status" value="1"/>
</dbReference>
<organism evidence="1 2">
    <name type="scientific">Candidatus Uhrbacteria bacterium RIFCSPLOWO2_02_FULL_48_18</name>
    <dbReference type="NCBI Taxonomy" id="1802408"/>
    <lineage>
        <taxon>Bacteria</taxon>
        <taxon>Candidatus Uhriibacteriota</taxon>
    </lineage>
</organism>
<evidence type="ECO:0000313" key="2">
    <source>
        <dbReference type="Proteomes" id="UP000176593"/>
    </source>
</evidence>
<dbReference type="InterPro" id="IPR023214">
    <property type="entry name" value="HAD_sf"/>
</dbReference>
<dbReference type="Gene3D" id="1.10.150.240">
    <property type="entry name" value="Putative phosphatase, domain 2"/>
    <property type="match status" value="1"/>
</dbReference>
<name>A0A1F7VCW1_9BACT</name>
<dbReference type="PANTHER" id="PTHR18901">
    <property type="entry name" value="2-DEOXYGLUCOSE-6-PHOSPHATE PHOSPHATASE 2"/>
    <property type="match status" value="1"/>
</dbReference>
<proteinExistence type="predicted"/>
<dbReference type="Pfam" id="PF13419">
    <property type="entry name" value="HAD_2"/>
    <property type="match status" value="1"/>
</dbReference>
<dbReference type="NCBIfam" id="TIGR01509">
    <property type="entry name" value="HAD-SF-IA-v3"/>
    <property type="match status" value="1"/>
</dbReference>
<dbReference type="InterPro" id="IPR041492">
    <property type="entry name" value="HAD_2"/>
</dbReference>
<dbReference type="SFLD" id="SFLDG01129">
    <property type="entry name" value="C1.5:_HAD__Beta-PGM__Phosphata"/>
    <property type="match status" value="1"/>
</dbReference>
<gene>
    <name evidence="1" type="ORF">A3I41_00930</name>
</gene>
<dbReference type="Gene3D" id="3.40.50.1000">
    <property type="entry name" value="HAD superfamily/HAD-like"/>
    <property type="match status" value="1"/>
</dbReference>
<reference evidence="1 2" key="1">
    <citation type="journal article" date="2016" name="Nat. Commun.">
        <title>Thousands of microbial genomes shed light on interconnected biogeochemical processes in an aquifer system.</title>
        <authorList>
            <person name="Anantharaman K."/>
            <person name="Brown C.T."/>
            <person name="Hug L.A."/>
            <person name="Sharon I."/>
            <person name="Castelle C.J."/>
            <person name="Probst A.J."/>
            <person name="Thomas B.C."/>
            <person name="Singh A."/>
            <person name="Wilkins M.J."/>
            <person name="Karaoz U."/>
            <person name="Brodie E.L."/>
            <person name="Williams K.H."/>
            <person name="Hubbard S.S."/>
            <person name="Banfield J.F."/>
        </authorList>
    </citation>
    <scope>NUCLEOTIDE SEQUENCE [LARGE SCALE GENOMIC DNA]</scope>
</reference>
<dbReference type="InterPro" id="IPR023198">
    <property type="entry name" value="PGP-like_dom2"/>
</dbReference>
<dbReference type="InterPro" id="IPR006439">
    <property type="entry name" value="HAD-SF_hydro_IA"/>
</dbReference>
<evidence type="ECO:0000313" key="1">
    <source>
        <dbReference type="EMBL" id="OGL88271.1"/>
    </source>
</evidence>
<protein>
    <recommendedName>
        <fullName evidence="3">FCP1 homology domain-containing protein</fullName>
    </recommendedName>
</protein>
<dbReference type="SFLD" id="SFLDG01135">
    <property type="entry name" value="C1.5.6:_HAD__Beta-PGM__Phospha"/>
    <property type="match status" value="1"/>
</dbReference>